<feature type="compositionally biased region" description="Basic and acidic residues" evidence="1">
    <location>
        <begin position="8"/>
        <end position="33"/>
    </location>
</feature>
<dbReference type="EMBL" id="JBCITM010000005">
    <property type="protein sequence ID" value="MEN1760100.1"/>
    <property type="molecule type" value="Genomic_DNA"/>
</dbReference>
<dbReference type="RefSeq" id="WP_343185419.1">
    <property type="nucleotide sequence ID" value="NZ_JBCITM010000005.1"/>
</dbReference>
<comment type="caution">
    <text evidence="2">The sequence shown here is derived from an EMBL/GenBank/DDBJ whole genome shotgun (WGS) entry which is preliminary data.</text>
</comment>
<keyword evidence="3" id="KW-1185">Reference proteome</keyword>
<feature type="region of interest" description="Disordered" evidence="1">
    <location>
        <begin position="1"/>
        <end position="52"/>
    </location>
</feature>
<gene>
    <name evidence="2" type="ORF">AAIG11_06430</name>
</gene>
<accession>A0ABU9VSH7</accession>
<dbReference type="Proteomes" id="UP001407405">
    <property type="component" value="Unassembled WGS sequence"/>
</dbReference>
<proteinExistence type="predicted"/>
<evidence type="ECO:0000256" key="1">
    <source>
        <dbReference type="SAM" id="MobiDB-lite"/>
    </source>
</evidence>
<name>A0ABU9VSH7_9CLOT</name>
<sequence>MKQAYENGTKHSAENKIDGKGLKTKTSPEKDAETAQDVDAENNNEQKLKRLS</sequence>
<evidence type="ECO:0000313" key="2">
    <source>
        <dbReference type="EMBL" id="MEN1760100.1"/>
    </source>
</evidence>
<protein>
    <submittedName>
        <fullName evidence="2">Uncharacterized protein</fullName>
    </submittedName>
</protein>
<reference evidence="2 3" key="1">
    <citation type="submission" date="2024-04" db="EMBL/GenBank/DDBJ databases">
        <title>Genome sequencing and metabolic network reconstruction of aminoacids and betaine degradation by Anoxynatronum sibiricum.</title>
        <authorList>
            <person name="Detkova E.N."/>
            <person name="Boltjanskaja Y.V."/>
            <person name="Mardanov A.V."/>
            <person name="Kevbrin V."/>
        </authorList>
    </citation>
    <scope>NUCLEOTIDE SEQUENCE [LARGE SCALE GENOMIC DNA]</scope>
    <source>
        <strain evidence="2 3">Z-7981</strain>
    </source>
</reference>
<evidence type="ECO:0000313" key="3">
    <source>
        <dbReference type="Proteomes" id="UP001407405"/>
    </source>
</evidence>
<organism evidence="2 3">
    <name type="scientific">Anoxynatronum sibiricum</name>
    <dbReference type="NCBI Taxonomy" id="210623"/>
    <lineage>
        <taxon>Bacteria</taxon>
        <taxon>Bacillati</taxon>
        <taxon>Bacillota</taxon>
        <taxon>Clostridia</taxon>
        <taxon>Eubacteriales</taxon>
        <taxon>Clostridiaceae</taxon>
        <taxon>Anoxynatronum</taxon>
    </lineage>
</organism>